<keyword evidence="11" id="KW-0496">Mitochondrion</keyword>
<evidence type="ECO:0000256" key="10">
    <source>
        <dbReference type="ARBA" id="ARBA00023049"/>
    </source>
</evidence>
<gene>
    <name evidence="17" type="primary">MAS1_1</name>
    <name evidence="17" type="ORF">K7432_010845</name>
</gene>
<feature type="domain" description="Peptidase M16 C-terminal" evidence="16">
    <location>
        <begin position="204"/>
        <end position="386"/>
    </location>
</feature>
<evidence type="ECO:0000256" key="4">
    <source>
        <dbReference type="ARBA" id="ARBA00007261"/>
    </source>
</evidence>
<dbReference type="PANTHER" id="PTHR11851">
    <property type="entry name" value="METALLOPROTEASE"/>
    <property type="match status" value="1"/>
</dbReference>
<comment type="caution">
    <text evidence="17">The sequence shown here is derived from an EMBL/GenBank/DDBJ whole genome shotgun (WGS) entry which is preliminary data.</text>
</comment>
<dbReference type="GO" id="GO:0004222">
    <property type="term" value="F:metalloendopeptidase activity"/>
    <property type="evidence" value="ECO:0007669"/>
    <property type="project" value="UniProtKB-EC"/>
</dbReference>
<dbReference type="InterPro" id="IPR007863">
    <property type="entry name" value="Peptidase_M16_C"/>
</dbReference>
<dbReference type="InterPro" id="IPR011249">
    <property type="entry name" value="Metalloenz_LuxS/M16"/>
</dbReference>
<comment type="catalytic activity">
    <reaction evidence="1">
        <text>Release of N-terminal transit peptides from precursor proteins imported into the mitochondrion, typically with Arg in position P2.</text>
        <dbReference type="EC" id="3.4.24.64"/>
    </reaction>
</comment>
<keyword evidence="8 17" id="KW-0378">Hydrolase</keyword>
<sequence length="472" mass="51715">MASRILFQNAARLNTSGLARQNARAIPVLARTLATTSESKTRTTTLSNGLTIATETIHGSQTATVGVWIDAGSRDELSSNTGAAHFVEHLAFKGTHSHSGSEFEKLVGNMGGKLDAYTTREQTAYFANTLKTSVPAAVEIVADIVQNSTLSEEAIESQRQALIKEQELADSNPRNVVFDHLHATAFQGSDLSRPILALKDNILSLKREDLSRFIADNYTANRMVLVGAGAVDHEELVRLAERHFNSLKEAPRANHPTKPSFYGSEIRIRDDTNPAAYVALAVEGAPVYSPDYYTMLVMQAIIGSWDRTLGSAAHLSSRLSHTVDVNKLANSFESFNLSYKDTGLWGMYLNTESKSTIDDLVYFMQLEWARLSTTISEGEVDRAKQQVKAALYMNSDSSASVAESIGSQVISVGKRLESSEIAHAFEQITSKDVRRVANQYLWDKEVAVVGLGSVEGLPDYSRVRGVMSLNRF</sequence>
<dbReference type="SUPFAM" id="SSF63411">
    <property type="entry name" value="LuxS/MPP-like metallohydrolase"/>
    <property type="match status" value="2"/>
</dbReference>
<dbReference type="InterPro" id="IPR011765">
    <property type="entry name" value="Pept_M16_N"/>
</dbReference>
<evidence type="ECO:0000313" key="17">
    <source>
        <dbReference type="EMBL" id="KAK9762930.1"/>
    </source>
</evidence>
<dbReference type="Proteomes" id="UP001479436">
    <property type="component" value="Unassembled WGS sequence"/>
</dbReference>
<keyword evidence="10" id="KW-0482">Metalloprotease</keyword>
<evidence type="ECO:0000313" key="18">
    <source>
        <dbReference type="Proteomes" id="UP001479436"/>
    </source>
</evidence>
<dbReference type="EC" id="3.4.24.64" evidence="5"/>
<name>A0ABR2WN25_9FUNG</name>
<comment type="function">
    <text evidence="13">Catalytic subunit of the essential mitochondrial processing protease (MPP), which cleaves the mitochondrial sequence off newly imported precursors proteins. Preferentially, cleaves after an arginine at position P2.</text>
</comment>
<evidence type="ECO:0000256" key="9">
    <source>
        <dbReference type="ARBA" id="ARBA00022833"/>
    </source>
</evidence>
<dbReference type="InterPro" id="IPR050361">
    <property type="entry name" value="MPP/UQCRC_Complex"/>
</dbReference>
<accession>A0ABR2WN25</accession>
<keyword evidence="18" id="KW-1185">Reference proteome</keyword>
<dbReference type="Pfam" id="PF05193">
    <property type="entry name" value="Peptidase_M16_C"/>
    <property type="match status" value="1"/>
</dbReference>
<evidence type="ECO:0000256" key="2">
    <source>
        <dbReference type="ARBA" id="ARBA00001947"/>
    </source>
</evidence>
<evidence type="ECO:0000256" key="1">
    <source>
        <dbReference type="ARBA" id="ARBA00001098"/>
    </source>
</evidence>
<evidence type="ECO:0000256" key="11">
    <source>
        <dbReference type="ARBA" id="ARBA00023128"/>
    </source>
</evidence>
<evidence type="ECO:0000256" key="13">
    <source>
        <dbReference type="ARBA" id="ARBA00045757"/>
    </source>
</evidence>
<dbReference type="PROSITE" id="PS00143">
    <property type="entry name" value="INSULINASE"/>
    <property type="match status" value="1"/>
</dbReference>
<evidence type="ECO:0000256" key="3">
    <source>
        <dbReference type="ARBA" id="ARBA00004173"/>
    </source>
</evidence>
<dbReference type="PANTHER" id="PTHR11851:SF149">
    <property type="entry name" value="GH01077P"/>
    <property type="match status" value="1"/>
</dbReference>
<feature type="domain" description="Peptidase M16 N-terminal" evidence="15">
    <location>
        <begin position="52"/>
        <end position="196"/>
    </location>
</feature>
<dbReference type="Pfam" id="PF00675">
    <property type="entry name" value="Peptidase_M16"/>
    <property type="match status" value="1"/>
</dbReference>
<keyword evidence="9" id="KW-0862">Zinc</keyword>
<reference evidence="17 18" key="1">
    <citation type="submission" date="2023-04" db="EMBL/GenBank/DDBJ databases">
        <title>Genome of Basidiobolus ranarum AG-B5.</title>
        <authorList>
            <person name="Stajich J.E."/>
            <person name="Carter-House D."/>
            <person name="Gryganskyi A."/>
        </authorList>
    </citation>
    <scope>NUCLEOTIDE SEQUENCE [LARGE SCALE GENOMIC DNA]</scope>
    <source>
        <strain evidence="17 18">AG-B5</strain>
    </source>
</reference>
<dbReference type="InterPro" id="IPR001431">
    <property type="entry name" value="Pept_M16_Zn_BS"/>
</dbReference>
<evidence type="ECO:0000259" key="16">
    <source>
        <dbReference type="Pfam" id="PF05193"/>
    </source>
</evidence>
<evidence type="ECO:0000256" key="5">
    <source>
        <dbReference type="ARBA" id="ARBA00012299"/>
    </source>
</evidence>
<evidence type="ECO:0000256" key="7">
    <source>
        <dbReference type="ARBA" id="ARBA00022723"/>
    </source>
</evidence>
<proteinExistence type="inferred from homology"/>
<dbReference type="EMBL" id="JASJQH010000782">
    <property type="protein sequence ID" value="KAK9762930.1"/>
    <property type="molecule type" value="Genomic_DNA"/>
</dbReference>
<evidence type="ECO:0000259" key="15">
    <source>
        <dbReference type="Pfam" id="PF00675"/>
    </source>
</evidence>
<keyword evidence="6" id="KW-0645">Protease</keyword>
<protein>
    <recommendedName>
        <fullName evidence="5">mitochondrial processing peptidase</fullName>
        <ecNumber evidence="5">3.4.24.64</ecNumber>
    </recommendedName>
    <alternativeName>
        <fullName evidence="12">Beta-MPP</fullName>
    </alternativeName>
</protein>
<evidence type="ECO:0000256" key="14">
    <source>
        <dbReference type="RuleBase" id="RU004447"/>
    </source>
</evidence>
<keyword evidence="7" id="KW-0479">Metal-binding</keyword>
<comment type="cofactor">
    <cofactor evidence="2">
        <name>Zn(2+)</name>
        <dbReference type="ChEBI" id="CHEBI:29105"/>
    </cofactor>
</comment>
<comment type="similarity">
    <text evidence="4 14">Belongs to the peptidase M16 family.</text>
</comment>
<evidence type="ECO:0000256" key="8">
    <source>
        <dbReference type="ARBA" id="ARBA00022801"/>
    </source>
</evidence>
<comment type="subcellular location">
    <subcellularLocation>
        <location evidence="3">Mitochondrion</location>
    </subcellularLocation>
</comment>
<dbReference type="Gene3D" id="3.30.830.10">
    <property type="entry name" value="Metalloenzyme, LuxS/M16 peptidase-like"/>
    <property type="match status" value="2"/>
</dbReference>
<evidence type="ECO:0000256" key="12">
    <source>
        <dbReference type="ARBA" id="ARBA00031018"/>
    </source>
</evidence>
<organism evidence="17 18">
    <name type="scientific">Basidiobolus ranarum</name>
    <dbReference type="NCBI Taxonomy" id="34480"/>
    <lineage>
        <taxon>Eukaryota</taxon>
        <taxon>Fungi</taxon>
        <taxon>Fungi incertae sedis</taxon>
        <taxon>Zoopagomycota</taxon>
        <taxon>Entomophthoromycotina</taxon>
        <taxon>Basidiobolomycetes</taxon>
        <taxon>Basidiobolales</taxon>
        <taxon>Basidiobolaceae</taxon>
        <taxon>Basidiobolus</taxon>
    </lineage>
</organism>
<evidence type="ECO:0000256" key="6">
    <source>
        <dbReference type="ARBA" id="ARBA00022670"/>
    </source>
</evidence>